<name>A0A9Q9EPT1_9PEZI</name>
<keyword evidence="3" id="KW-1185">Reference proteome</keyword>
<feature type="region of interest" description="Disordered" evidence="1">
    <location>
        <begin position="1"/>
        <end position="41"/>
    </location>
</feature>
<feature type="compositionally biased region" description="Low complexity" evidence="1">
    <location>
        <begin position="1"/>
        <end position="16"/>
    </location>
</feature>
<dbReference type="OrthoDB" id="16679at2759"/>
<gene>
    <name evidence="2" type="ORF">Slin15195_G113710</name>
</gene>
<proteinExistence type="predicted"/>
<evidence type="ECO:0000256" key="1">
    <source>
        <dbReference type="SAM" id="MobiDB-lite"/>
    </source>
</evidence>
<sequence length="67" mass="7713">MAQTPQQRRANAQYAQREQKKMGAPTEIRESLTAASQKAKQKVEKAPISRVWVLKEQHLRGPPESEW</sequence>
<dbReference type="Proteomes" id="UP001056384">
    <property type="component" value="Chromosome 10"/>
</dbReference>
<reference evidence="2" key="1">
    <citation type="submission" date="2022-06" db="EMBL/GenBank/DDBJ databases">
        <title>Complete genome sequences of two strains of the flax pathogen Septoria linicola.</title>
        <authorList>
            <person name="Lapalu N."/>
            <person name="Simon A."/>
            <person name="Demenou B."/>
            <person name="Paumier D."/>
            <person name="Guillot M.-P."/>
            <person name="Gout L."/>
            <person name="Valade R."/>
        </authorList>
    </citation>
    <scope>NUCLEOTIDE SEQUENCE</scope>
    <source>
        <strain evidence="2">SE15195</strain>
    </source>
</reference>
<evidence type="ECO:0000313" key="3">
    <source>
        <dbReference type="Proteomes" id="UP001056384"/>
    </source>
</evidence>
<protein>
    <submittedName>
        <fullName evidence="2">Uncharacterized protein</fullName>
    </submittedName>
</protein>
<dbReference type="AlphaFoldDB" id="A0A9Q9EPT1"/>
<organism evidence="2 3">
    <name type="scientific">Septoria linicola</name>
    <dbReference type="NCBI Taxonomy" id="215465"/>
    <lineage>
        <taxon>Eukaryota</taxon>
        <taxon>Fungi</taxon>
        <taxon>Dikarya</taxon>
        <taxon>Ascomycota</taxon>
        <taxon>Pezizomycotina</taxon>
        <taxon>Dothideomycetes</taxon>
        <taxon>Dothideomycetidae</taxon>
        <taxon>Mycosphaerellales</taxon>
        <taxon>Mycosphaerellaceae</taxon>
        <taxon>Septoria</taxon>
    </lineage>
</organism>
<accession>A0A9Q9EPT1</accession>
<evidence type="ECO:0000313" key="2">
    <source>
        <dbReference type="EMBL" id="USW58052.1"/>
    </source>
</evidence>
<dbReference type="EMBL" id="CP099427">
    <property type="protein sequence ID" value="USW58052.1"/>
    <property type="molecule type" value="Genomic_DNA"/>
</dbReference>